<comment type="similarity">
    <text evidence="1 4">Belongs to the glycosyl hydrolase 31 family.</text>
</comment>
<keyword evidence="7" id="KW-1185">Reference proteome</keyword>
<dbReference type="InterPro" id="IPR000322">
    <property type="entry name" value="Glyco_hydro_31_TIM"/>
</dbReference>
<dbReference type="InterPro" id="IPR002252">
    <property type="entry name" value="Glyco_hydro_36"/>
</dbReference>
<feature type="domain" description="Glycoside hydrolase family 31 TIM barrel" evidence="5">
    <location>
        <begin position="281"/>
        <end position="432"/>
    </location>
</feature>
<organism evidence="6 7">
    <name type="scientific">Paenibacillus hexagrammi</name>
    <dbReference type="NCBI Taxonomy" id="2908839"/>
    <lineage>
        <taxon>Bacteria</taxon>
        <taxon>Bacillati</taxon>
        <taxon>Bacillota</taxon>
        <taxon>Bacilli</taxon>
        <taxon>Bacillales</taxon>
        <taxon>Paenibacillaceae</taxon>
        <taxon>Paenibacillus</taxon>
    </lineage>
</organism>
<accession>A0ABY3SHP1</accession>
<dbReference type="Pfam" id="PF01055">
    <property type="entry name" value="Glyco_hydro_31_2nd"/>
    <property type="match status" value="1"/>
</dbReference>
<dbReference type="RefSeq" id="WP_235118983.1">
    <property type="nucleotide sequence ID" value="NZ_CP090978.1"/>
</dbReference>
<dbReference type="InterPro" id="IPR017853">
    <property type="entry name" value="GH"/>
</dbReference>
<dbReference type="CDD" id="cd14791">
    <property type="entry name" value="GH36"/>
    <property type="match status" value="1"/>
</dbReference>
<evidence type="ECO:0000313" key="7">
    <source>
        <dbReference type="Proteomes" id="UP001649230"/>
    </source>
</evidence>
<evidence type="ECO:0000256" key="3">
    <source>
        <dbReference type="ARBA" id="ARBA00023295"/>
    </source>
</evidence>
<evidence type="ECO:0000256" key="4">
    <source>
        <dbReference type="RuleBase" id="RU361185"/>
    </source>
</evidence>
<name>A0ABY3SHP1_9BACL</name>
<dbReference type="Proteomes" id="UP001649230">
    <property type="component" value="Chromosome"/>
</dbReference>
<keyword evidence="3 4" id="KW-0326">Glycosidase</keyword>
<dbReference type="PANTHER" id="PTHR43053:SF3">
    <property type="entry name" value="ALPHA-GALACTOSIDASE C-RELATED"/>
    <property type="match status" value="1"/>
</dbReference>
<evidence type="ECO:0000256" key="2">
    <source>
        <dbReference type="ARBA" id="ARBA00022801"/>
    </source>
</evidence>
<reference evidence="6 7" key="1">
    <citation type="journal article" date="2024" name="Int. J. Syst. Evol. Microbiol.">
        <title>Paenibacillus hexagrammi sp. nov., a novel bacterium isolated from the gut content of Hexagrammos agrammus.</title>
        <authorList>
            <person name="Jung H.K."/>
            <person name="Kim D.G."/>
            <person name="Zin H."/>
            <person name="Park J."/>
            <person name="Jung H."/>
            <person name="Kim Y.O."/>
            <person name="Kong H.J."/>
            <person name="Kim J.W."/>
            <person name="Kim Y.S."/>
        </authorList>
    </citation>
    <scope>NUCLEOTIDE SEQUENCE [LARGE SCALE GENOMIC DNA]</scope>
    <source>
        <strain evidence="6 7">YPD9-1</strain>
    </source>
</reference>
<dbReference type="InterPro" id="IPR050985">
    <property type="entry name" value="Alpha-glycosidase_related"/>
</dbReference>
<dbReference type="SUPFAM" id="SSF51445">
    <property type="entry name" value="(Trans)glycosidases"/>
    <property type="match status" value="1"/>
</dbReference>
<dbReference type="Gene3D" id="3.20.20.70">
    <property type="entry name" value="Aldolase class I"/>
    <property type="match status" value="1"/>
</dbReference>
<dbReference type="PANTHER" id="PTHR43053">
    <property type="entry name" value="GLYCOSIDASE FAMILY 31"/>
    <property type="match status" value="1"/>
</dbReference>
<protein>
    <submittedName>
        <fullName evidence="6">Alpha-galactosidase</fullName>
    </submittedName>
</protein>
<dbReference type="EMBL" id="CP090978">
    <property type="protein sequence ID" value="UJF32635.1"/>
    <property type="molecule type" value="Genomic_DNA"/>
</dbReference>
<sequence length="782" mass="87876">MNTAYPTWSLAWDPQTHDLQWKGPDLNLRAAFDVDWEGAGPTNWSLVERTVSESAEGGECVTISSERFSCGPLEVIREVRYRADEPTSMDVRLVVCNHGESALKLIRLVPLLVKGSEGLTLGNKRAGDWVFYRNGRQKNDLPSVCVLGRNDLAYMDALTGLSETGKYAAAAEKLSNEIISDELSVIVGSTDSGPVSLLVGFIDAVRHLSEFRIRTDESRALDFLEASCLFDHVELAPGESREGGWLRLDAGEPFTAVERYVEAKRRATGSVAMHNPPSVFCTWYYYGDTVSQEDVYTNLEVLKQKDFPVDVVQVDEGWEQRFGNWDANHRFPDGMQQVAQRIRNAGYRPGIWTAPFLVEPRSDMRFYHDDWLLKDANGDPVLFYMNNTDNMVWDVTHPEVQAWIEGLYRKLTGWGYTYHKLDFTRAVALDGDYQYYNPKATRAEAYRMGIEAVRRGIGEDGYLLICGGMFSAPSGLVDAHRTSSDVLSMWSEWRGKQGGKVAPFTIKQNVLRYWMNPLWHNDPDALMVRRRETKFRSLDLSLGLLTEDEARVTALNQYWGGGLNCFTEPMAEIDADRIGLMRHLIPSTGIAALPRDMYEGNQYPAIFDTQVDRQAVDLGTWHTVSIVNWEDQAVPVSVRLDELLVGPFAGQHASFTVAEFWTGKVVQGVGYGDSLDLGQLPPHASFHLRITPEVDDVPMIVSSDGHFSMGGTEITQFTILEKEVEVGIQWPWDEPLTLHLSTPDGAVWEEGQSDESVWTQEGSLLRLTVQGKFTGVVKLKLQ</sequence>
<proteinExistence type="inferred from homology"/>
<evidence type="ECO:0000256" key="1">
    <source>
        <dbReference type="ARBA" id="ARBA00007806"/>
    </source>
</evidence>
<gene>
    <name evidence="6" type="ORF">L0M14_23875</name>
</gene>
<keyword evidence="2 4" id="KW-0378">Hydrolase</keyword>
<evidence type="ECO:0000259" key="5">
    <source>
        <dbReference type="Pfam" id="PF01055"/>
    </source>
</evidence>
<dbReference type="InterPro" id="IPR013785">
    <property type="entry name" value="Aldolase_TIM"/>
</dbReference>
<evidence type="ECO:0000313" key="6">
    <source>
        <dbReference type="EMBL" id="UJF32635.1"/>
    </source>
</evidence>